<dbReference type="GeneID" id="92044085"/>
<evidence type="ECO:0000313" key="5">
    <source>
        <dbReference type="Proteomes" id="UP001433268"/>
    </source>
</evidence>
<comment type="caution">
    <text evidence="4">The sequence shown here is derived from an EMBL/GenBank/DDBJ whole genome shotgun (WGS) entry which is preliminary data.</text>
</comment>
<keyword evidence="5" id="KW-1185">Reference proteome</keyword>
<dbReference type="PANTHER" id="PTHR37285:SF5">
    <property type="entry name" value="SPORE WALL MATURATION PROTEIN DIT1"/>
    <property type="match status" value="1"/>
</dbReference>
<gene>
    <name evidence="4" type="ORF">PG997_006710</name>
</gene>
<dbReference type="Gene3D" id="3.60.130.10">
    <property type="entry name" value="Clavaminate synthase-like"/>
    <property type="match status" value="1"/>
</dbReference>
<dbReference type="Pfam" id="PF05141">
    <property type="entry name" value="DIT1_PvcA"/>
    <property type="match status" value="1"/>
</dbReference>
<dbReference type="SUPFAM" id="SSF51197">
    <property type="entry name" value="Clavaminate synthase-like"/>
    <property type="match status" value="1"/>
</dbReference>
<keyword evidence="1" id="KW-0560">Oxidoreductase</keyword>
<evidence type="ECO:0000256" key="1">
    <source>
        <dbReference type="ARBA" id="ARBA00023002"/>
    </source>
</evidence>
<reference evidence="4 5" key="1">
    <citation type="submission" date="2023-01" db="EMBL/GenBank/DDBJ databases">
        <title>Analysis of 21 Apiospora genomes using comparative genomics revels a genus with tremendous synthesis potential of carbohydrate active enzymes and secondary metabolites.</title>
        <authorList>
            <person name="Sorensen T."/>
        </authorList>
    </citation>
    <scope>NUCLEOTIDE SEQUENCE [LARGE SCALE GENOMIC DNA]</scope>
    <source>
        <strain evidence="4 5">CBS 114990</strain>
    </source>
</reference>
<dbReference type="InterPro" id="IPR042098">
    <property type="entry name" value="TauD-like_sf"/>
</dbReference>
<evidence type="ECO:0000313" key="4">
    <source>
        <dbReference type="EMBL" id="KAK8085439.1"/>
    </source>
</evidence>
<dbReference type="Pfam" id="PF02668">
    <property type="entry name" value="TauD"/>
    <property type="match status" value="1"/>
</dbReference>
<evidence type="ECO:0000256" key="2">
    <source>
        <dbReference type="SAM" id="MobiDB-lite"/>
    </source>
</evidence>
<protein>
    <submittedName>
        <fullName evidence="4">Taurine catabolism dioxygenase TauD</fullName>
    </submittedName>
</protein>
<feature type="region of interest" description="Disordered" evidence="2">
    <location>
        <begin position="486"/>
        <end position="506"/>
    </location>
</feature>
<dbReference type="Proteomes" id="UP001433268">
    <property type="component" value="Unassembled WGS sequence"/>
</dbReference>
<evidence type="ECO:0000259" key="3">
    <source>
        <dbReference type="Pfam" id="PF02668"/>
    </source>
</evidence>
<organism evidence="4 5">
    <name type="scientific">Apiospora hydei</name>
    <dbReference type="NCBI Taxonomy" id="1337664"/>
    <lineage>
        <taxon>Eukaryota</taxon>
        <taxon>Fungi</taxon>
        <taxon>Dikarya</taxon>
        <taxon>Ascomycota</taxon>
        <taxon>Pezizomycotina</taxon>
        <taxon>Sordariomycetes</taxon>
        <taxon>Xylariomycetidae</taxon>
        <taxon>Amphisphaeriales</taxon>
        <taxon>Apiosporaceae</taxon>
        <taxon>Apiospora</taxon>
    </lineage>
</organism>
<keyword evidence="4" id="KW-0223">Dioxygenase</keyword>
<dbReference type="EMBL" id="JAQQWN010000005">
    <property type="protein sequence ID" value="KAK8085439.1"/>
    <property type="molecule type" value="Genomic_DNA"/>
</dbReference>
<dbReference type="PANTHER" id="PTHR37285">
    <property type="entry name" value="SPORE WALL MATURATION PROTEIN DIT1"/>
    <property type="match status" value="1"/>
</dbReference>
<dbReference type="InterPro" id="IPR007817">
    <property type="entry name" value="Isocyanide_synthase_DIT1"/>
</dbReference>
<dbReference type="GO" id="GO:0051213">
    <property type="term" value="F:dioxygenase activity"/>
    <property type="evidence" value="ECO:0007669"/>
    <property type="project" value="UniProtKB-KW"/>
</dbReference>
<proteinExistence type="predicted"/>
<accession>A0ABR1WPI1</accession>
<dbReference type="RefSeq" id="XP_066669948.1">
    <property type="nucleotide sequence ID" value="XM_066811025.1"/>
</dbReference>
<name>A0ABR1WPI1_9PEZI</name>
<dbReference type="InterPro" id="IPR003819">
    <property type="entry name" value="TauD/TfdA-like"/>
</dbReference>
<feature type="domain" description="TauD/TfdA-like" evidence="3">
    <location>
        <begin position="555"/>
        <end position="650"/>
    </location>
</feature>
<sequence length="653" mass="73661">MSTTTLTTVPATLEHHVLQHTPSLILERSHEKPAVPSNDTASRILAIIERYRLLRPGQSDISSESNVRFLEQIAASVSAGQPIRMCLPAFPFKSPNTVTKVLGQLPDKAEEFALAHLHGMCAAIQDIYSPGAKLTIISDGLVYNDLLGVSDRDVWAYGTALRKLSAEKGFSRYIGFARLKDLVRIQEDLPDELDEIVYVCNASNFRHAFLAQFGDERLDVSCRIKEDDDTCMTYRGYIRFLSTDLLNVYPTGPGRSKAQYKKGIQYIAKMMLKRGDAFARAVKENFSDQLRLSIHPSTFENKMSINLLPTDTSFTTPWHCTIAFRLDGTTTTGHRELFENDDAWELVHENGRPSFFRERSDLYSLVRGQEDDDQCLVSVSPIYPAGLLVRPADGSSRRLSIVDIDAQRLRSLSEHNSPVVLRGLAGTTDRDRFVAKAHELGVPRPWKFGLVLEVKDEGASTQGLNNVLSAEWMPWHYDGLFKTETRTNPDDGSETVVSIPPNHRSLPQGHRLHPLRLLRPNHQVPPPSLPPLESLRPLKWTVQTGGFGNLQLTDLPLFADHPTTGRPCLRFHEPWPQSRTRFQPTSITIQDREPETSERICAGLAELLHDRRVAYYHAWEKGDLLVSDNILAMHTRSDFTAGCSRELWRIHFD</sequence>